<protein>
    <submittedName>
        <fullName evidence="1">Uncharacterized protein</fullName>
    </submittedName>
</protein>
<gene>
    <name evidence="1" type="ORF">HW555_003079</name>
</gene>
<dbReference type="Proteomes" id="UP000648187">
    <property type="component" value="Unassembled WGS sequence"/>
</dbReference>
<evidence type="ECO:0000313" key="2">
    <source>
        <dbReference type="Proteomes" id="UP000648187"/>
    </source>
</evidence>
<accession>A0A835GNH1</accession>
<reference evidence="1" key="1">
    <citation type="submission" date="2020-08" db="EMBL/GenBank/DDBJ databases">
        <title>Spodoptera exigua strain:BAW_Kor-Di-RS1 Genome sequencing and assembly.</title>
        <authorList>
            <person name="Kim J."/>
            <person name="Nam H.Y."/>
            <person name="Kwon M."/>
            <person name="Choi J.H."/>
            <person name="Cho S.R."/>
            <person name="Kim G.-H."/>
        </authorList>
    </citation>
    <scope>NUCLEOTIDE SEQUENCE</scope>
    <source>
        <strain evidence="1">BAW_Kor-Di-RS1</strain>
        <tissue evidence="1">Whole-body</tissue>
    </source>
</reference>
<keyword evidence="2" id="KW-1185">Reference proteome</keyword>
<organism evidence="1 2">
    <name type="scientific">Spodoptera exigua</name>
    <name type="common">Beet armyworm</name>
    <name type="synonym">Noctua fulgens</name>
    <dbReference type="NCBI Taxonomy" id="7107"/>
    <lineage>
        <taxon>Eukaryota</taxon>
        <taxon>Metazoa</taxon>
        <taxon>Ecdysozoa</taxon>
        <taxon>Arthropoda</taxon>
        <taxon>Hexapoda</taxon>
        <taxon>Insecta</taxon>
        <taxon>Pterygota</taxon>
        <taxon>Neoptera</taxon>
        <taxon>Endopterygota</taxon>
        <taxon>Lepidoptera</taxon>
        <taxon>Glossata</taxon>
        <taxon>Ditrysia</taxon>
        <taxon>Noctuoidea</taxon>
        <taxon>Noctuidae</taxon>
        <taxon>Amphipyrinae</taxon>
        <taxon>Spodoptera</taxon>
    </lineage>
</organism>
<evidence type="ECO:0000313" key="1">
    <source>
        <dbReference type="EMBL" id="KAF9420731.1"/>
    </source>
</evidence>
<comment type="caution">
    <text evidence="1">The sequence shown here is derived from an EMBL/GenBank/DDBJ whole genome shotgun (WGS) entry which is preliminary data.</text>
</comment>
<sequence>MKHKTSMGKTEKEIDVTLTERQFVRRPGCFCPFGTSNGPERTLATDRLAILLNPSDALWLPLVVLKTNSPEAFYNNFHITDRNSVERAIDLLRGRFRCLSQGAQLLSRHRCENGYCMLCFAQ</sequence>
<name>A0A835GNH1_SPOEX</name>
<dbReference type="EMBL" id="JACKWZ010000029">
    <property type="protein sequence ID" value="KAF9420731.1"/>
    <property type="molecule type" value="Genomic_DNA"/>
</dbReference>
<dbReference type="AlphaFoldDB" id="A0A835GNH1"/>
<proteinExistence type="predicted"/>